<dbReference type="Gene3D" id="2.20.28.10">
    <property type="match status" value="1"/>
</dbReference>
<dbReference type="SUPFAM" id="SSF54631">
    <property type="entry name" value="CBS-domain pair"/>
    <property type="match status" value="1"/>
</dbReference>
<dbReference type="EMBL" id="QKYN01000089">
    <property type="protein sequence ID" value="RAG83343.1"/>
    <property type="molecule type" value="Genomic_DNA"/>
</dbReference>
<dbReference type="PANTHER" id="PTHR43080">
    <property type="entry name" value="CBS DOMAIN-CONTAINING PROTEIN CBSX3, MITOCHONDRIAL"/>
    <property type="match status" value="1"/>
</dbReference>
<comment type="caution">
    <text evidence="5">The sequence shown here is derived from an EMBL/GenBank/DDBJ whole genome shotgun (WGS) entry which is preliminary data.</text>
</comment>
<dbReference type="Gene3D" id="3.10.580.10">
    <property type="entry name" value="CBS-domain"/>
    <property type="match status" value="2"/>
</dbReference>
<organism evidence="5 6">
    <name type="scientific">Streptacidiphilus pinicola</name>
    <dbReference type="NCBI Taxonomy" id="2219663"/>
    <lineage>
        <taxon>Bacteria</taxon>
        <taxon>Bacillati</taxon>
        <taxon>Actinomycetota</taxon>
        <taxon>Actinomycetes</taxon>
        <taxon>Kitasatosporales</taxon>
        <taxon>Streptomycetaceae</taxon>
        <taxon>Streptacidiphilus</taxon>
    </lineage>
</organism>
<dbReference type="InterPro" id="IPR046342">
    <property type="entry name" value="CBS_dom_sf"/>
</dbReference>
<gene>
    <name evidence="5" type="ORF">DN069_22755</name>
</gene>
<evidence type="ECO:0000256" key="2">
    <source>
        <dbReference type="ARBA" id="ARBA00023122"/>
    </source>
</evidence>
<dbReference type="PROSITE" id="PS51371">
    <property type="entry name" value="CBS"/>
    <property type="match status" value="2"/>
</dbReference>
<dbReference type="OrthoDB" id="3626971at2"/>
<dbReference type="InterPro" id="IPR051257">
    <property type="entry name" value="Diverse_CBS-Domain"/>
</dbReference>
<proteinExistence type="predicted"/>
<sequence>MKAKEIMTSPVVTVTEDTPVPEVAALLRGRRISAVPVLDAAGAVVGLVSEYDLLARAGETAAEVMTRAVISVTEDTDVEEVRHLLIERRIRRVPVLAAGALVGIVSRSDVVALLTSEWVCGVCGQSARGEHPPARCPTCHADADRFTAQEAPPGS</sequence>
<keyword evidence="2 3" id="KW-0129">CBS domain</keyword>
<protein>
    <submittedName>
        <fullName evidence="5">Signal transduction protein</fullName>
    </submittedName>
</protein>
<dbReference type="SMART" id="SM00116">
    <property type="entry name" value="CBS"/>
    <property type="match status" value="2"/>
</dbReference>
<dbReference type="RefSeq" id="WP_111503693.1">
    <property type="nucleotide sequence ID" value="NZ_QKYN01000089.1"/>
</dbReference>
<evidence type="ECO:0000259" key="4">
    <source>
        <dbReference type="PROSITE" id="PS51371"/>
    </source>
</evidence>
<dbReference type="AlphaFoldDB" id="A0A2X0IIC5"/>
<name>A0A2X0IIC5_9ACTN</name>
<evidence type="ECO:0000313" key="6">
    <source>
        <dbReference type="Proteomes" id="UP000248889"/>
    </source>
</evidence>
<dbReference type="Pfam" id="PF00571">
    <property type="entry name" value="CBS"/>
    <property type="match status" value="2"/>
</dbReference>
<dbReference type="Pfam" id="PF21349">
    <property type="entry name" value="RUBY_RBDX"/>
    <property type="match status" value="1"/>
</dbReference>
<dbReference type="InterPro" id="IPR048574">
    <property type="entry name" value="RUBY_RBDX"/>
</dbReference>
<dbReference type="CDD" id="cd04586">
    <property type="entry name" value="CBS_pair_BON_assoc"/>
    <property type="match status" value="1"/>
</dbReference>
<dbReference type="PANTHER" id="PTHR43080:SF26">
    <property type="entry name" value="REGULATORY PROTEIN"/>
    <property type="match status" value="1"/>
</dbReference>
<reference evidence="5 6" key="1">
    <citation type="submission" date="2018-06" db="EMBL/GenBank/DDBJ databases">
        <title>Streptacidiphilus pinicola sp. nov., isolated from pine grove soil.</title>
        <authorList>
            <person name="Roh S.G."/>
            <person name="Park S."/>
            <person name="Kim M.-K."/>
            <person name="Yun B.-R."/>
            <person name="Park J."/>
            <person name="Kim M.J."/>
            <person name="Kim Y.S."/>
            <person name="Kim S.B."/>
        </authorList>
    </citation>
    <scope>NUCLEOTIDE SEQUENCE [LARGE SCALE GENOMIC DNA]</scope>
    <source>
        <strain evidence="5 6">MMS16-CNU450</strain>
    </source>
</reference>
<evidence type="ECO:0000256" key="1">
    <source>
        <dbReference type="ARBA" id="ARBA00001965"/>
    </source>
</evidence>
<dbReference type="SUPFAM" id="SSF57802">
    <property type="entry name" value="Rubredoxin-like"/>
    <property type="match status" value="1"/>
</dbReference>
<dbReference type="InterPro" id="IPR000644">
    <property type="entry name" value="CBS_dom"/>
</dbReference>
<accession>A0A2X0IIC5</accession>
<feature type="domain" description="CBS" evidence="4">
    <location>
        <begin position="7"/>
        <end position="63"/>
    </location>
</feature>
<dbReference type="Proteomes" id="UP000248889">
    <property type="component" value="Unassembled WGS sequence"/>
</dbReference>
<feature type="domain" description="CBS" evidence="4">
    <location>
        <begin position="65"/>
        <end position="122"/>
    </location>
</feature>
<comment type="cofactor">
    <cofactor evidence="1">
        <name>Fe(3+)</name>
        <dbReference type="ChEBI" id="CHEBI:29034"/>
    </cofactor>
</comment>
<keyword evidence="6" id="KW-1185">Reference proteome</keyword>
<evidence type="ECO:0000256" key="3">
    <source>
        <dbReference type="PROSITE-ProRule" id="PRU00703"/>
    </source>
</evidence>
<evidence type="ECO:0000313" key="5">
    <source>
        <dbReference type="EMBL" id="RAG83343.1"/>
    </source>
</evidence>